<organism evidence="2 3">
    <name type="scientific">Candolleomyces aberdarensis</name>
    <dbReference type="NCBI Taxonomy" id="2316362"/>
    <lineage>
        <taxon>Eukaryota</taxon>
        <taxon>Fungi</taxon>
        <taxon>Dikarya</taxon>
        <taxon>Basidiomycota</taxon>
        <taxon>Agaricomycotina</taxon>
        <taxon>Agaricomycetes</taxon>
        <taxon>Agaricomycetidae</taxon>
        <taxon>Agaricales</taxon>
        <taxon>Agaricineae</taxon>
        <taxon>Psathyrellaceae</taxon>
        <taxon>Candolleomyces</taxon>
    </lineage>
</organism>
<dbReference type="Proteomes" id="UP000290288">
    <property type="component" value="Unassembled WGS sequence"/>
</dbReference>
<keyword evidence="3" id="KW-1185">Reference proteome</keyword>
<feature type="compositionally biased region" description="Polar residues" evidence="1">
    <location>
        <begin position="340"/>
        <end position="349"/>
    </location>
</feature>
<evidence type="ECO:0000256" key="1">
    <source>
        <dbReference type="SAM" id="MobiDB-lite"/>
    </source>
</evidence>
<feature type="compositionally biased region" description="Low complexity" evidence="1">
    <location>
        <begin position="371"/>
        <end position="392"/>
    </location>
</feature>
<evidence type="ECO:0000313" key="2">
    <source>
        <dbReference type="EMBL" id="RXW20049.1"/>
    </source>
</evidence>
<feature type="compositionally biased region" description="Low complexity" evidence="1">
    <location>
        <begin position="400"/>
        <end position="419"/>
    </location>
</feature>
<comment type="caution">
    <text evidence="2">The sequence shown here is derived from an EMBL/GenBank/DDBJ whole genome shotgun (WGS) entry which is preliminary data.</text>
</comment>
<protein>
    <submittedName>
        <fullName evidence="2">Uncharacterized protein</fullName>
    </submittedName>
</protein>
<reference evidence="2 3" key="1">
    <citation type="submission" date="2019-01" db="EMBL/GenBank/DDBJ databases">
        <title>Draft genome sequence of Psathyrella aberdarensis IHI B618.</title>
        <authorList>
            <person name="Buettner E."/>
            <person name="Kellner H."/>
        </authorList>
    </citation>
    <scope>NUCLEOTIDE SEQUENCE [LARGE SCALE GENOMIC DNA]</scope>
    <source>
        <strain evidence="2 3">IHI B618</strain>
    </source>
</reference>
<dbReference type="OrthoDB" id="10435924at2759"/>
<proteinExistence type="predicted"/>
<accession>A0A4Q2DJM2</accession>
<dbReference type="AlphaFoldDB" id="A0A4Q2DJM2"/>
<dbReference type="EMBL" id="SDEE01000169">
    <property type="protein sequence ID" value="RXW20049.1"/>
    <property type="molecule type" value="Genomic_DNA"/>
</dbReference>
<name>A0A4Q2DJM2_9AGAR</name>
<gene>
    <name evidence="2" type="ORF">EST38_g5814</name>
</gene>
<feature type="region of interest" description="Disordered" evidence="1">
    <location>
        <begin position="337"/>
        <end position="450"/>
    </location>
</feature>
<feature type="compositionally biased region" description="Low complexity" evidence="1">
    <location>
        <begin position="350"/>
        <end position="364"/>
    </location>
</feature>
<evidence type="ECO:0000313" key="3">
    <source>
        <dbReference type="Proteomes" id="UP000290288"/>
    </source>
</evidence>
<sequence>MSICPHTAIVPAPPPEVIDLSADSDDDEVNPYPSIILTPSPEAFDLTWDDDPVIWSPEYQWMGADAYMLVVGFTNSVMRNSPEFAWILFKLSKEEARREAIDRLAWMVVAAETLLNLKELDRVENRQDYITDIDFTESNRLMEKYRAGLAPADVSLLDAMVADPRLIEVARMALSVYDPSTIPNLGSEVNSTILDAAATDASNDAQPSTATEAVDTAQLDEPPANPAAANVQATGTPGLRSASALGPDLVLRELNGEGTRATCRKKPNGHFNARSVGLPLITQISVEGPVGTTLRRLEGLLTRQIIRLAFERVGCRLIAVPIFATYSAANAVIGSKSEPAASQPSSTLQAGPSPAATSTSSLLAVNENHSGDASSSAGPSTSTAQQPRGQAGRPRRTRNQQRGTSSAASSSGQQTRAQAGNKKPRIYDDQMNSFRLNRDICFDFPPASED</sequence>